<proteinExistence type="predicted"/>
<protein>
    <submittedName>
        <fullName evidence="2">Uncharacterized protein</fullName>
    </submittedName>
</protein>
<reference evidence="2" key="2">
    <citation type="journal article" date="2015" name="Fish Shellfish Immunol.">
        <title>Early steps in the European eel (Anguilla anguilla)-Vibrio vulnificus interaction in the gills: Role of the RtxA13 toxin.</title>
        <authorList>
            <person name="Callol A."/>
            <person name="Pajuelo D."/>
            <person name="Ebbesson L."/>
            <person name="Teles M."/>
            <person name="MacKenzie S."/>
            <person name="Amaro C."/>
        </authorList>
    </citation>
    <scope>NUCLEOTIDE SEQUENCE</scope>
</reference>
<organism evidence="2">
    <name type="scientific">Anguilla anguilla</name>
    <name type="common">European freshwater eel</name>
    <name type="synonym">Muraena anguilla</name>
    <dbReference type="NCBI Taxonomy" id="7936"/>
    <lineage>
        <taxon>Eukaryota</taxon>
        <taxon>Metazoa</taxon>
        <taxon>Chordata</taxon>
        <taxon>Craniata</taxon>
        <taxon>Vertebrata</taxon>
        <taxon>Euteleostomi</taxon>
        <taxon>Actinopterygii</taxon>
        <taxon>Neopterygii</taxon>
        <taxon>Teleostei</taxon>
        <taxon>Anguilliformes</taxon>
        <taxon>Anguillidae</taxon>
        <taxon>Anguilla</taxon>
    </lineage>
</organism>
<dbReference type="AlphaFoldDB" id="A0A0E9TYG5"/>
<keyword evidence="1" id="KW-0812">Transmembrane</keyword>
<reference evidence="2" key="1">
    <citation type="submission" date="2014-11" db="EMBL/GenBank/DDBJ databases">
        <authorList>
            <person name="Amaro Gonzalez C."/>
        </authorList>
    </citation>
    <scope>NUCLEOTIDE SEQUENCE</scope>
</reference>
<evidence type="ECO:0000313" key="2">
    <source>
        <dbReference type="EMBL" id="JAH58507.1"/>
    </source>
</evidence>
<dbReference type="EMBL" id="GBXM01050070">
    <property type="protein sequence ID" value="JAH58507.1"/>
    <property type="molecule type" value="Transcribed_RNA"/>
</dbReference>
<keyword evidence="1" id="KW-1133">Transmembrane helix</keyword>
<name>A0A0E9TYG5_ANGAN</name>
<sequence length="30" mass="3967">MRLNYLVNRNLLIMFMIMYCKLYFNWNDWF</sequence>
<feature type="transmembrane region" description="Helical" evidence="1">
    <location>
        <begin position="7"/>
        <end position="24"/>
    </location>
</feature>
<accession>A0A0E9TYG5</accession>
<evidence type="ECO:0000256" key="1">
    <source>
        <dbReference type="SAM" id="Phobius"/>
    </source>
</evidence>
<keyword evidence="1" id="KW-0472">Membrane</keyword>